<keyword evidence="5" id="KW-0329">Glyoxylate bypass</keyword>
<evidence type="ECO:0000313" key="16">
    <source>
        <dbReference type="Proteomes" id="UP000591844"/>
    </source>
</evidence>
<keyword evidence="8 15" id="KW-0456">Lyase</keyword>
<feature type="binding site" evidence="13">
    <location>
        <begin position="318"/>
        <end position="322"/>
    </location>
    <ligand>
        <name>substrate</name>
    </ligand>
</feature>
<keyword evidence="7 14" id="KW-0479">Metal-binding</keyword>
<dbReference type="FunFam" id="3.20.20.60:FF:000005">
    <property type="entry name" value="Isocitrate lyase"/>
    <property type="match status" value="1"/>
</dbReference>
<evidence type="ECO:0000256" key="14">
    <source>
        <dbReference type="PIRSR" id="PIRSR001362-3"/>
    </source>
</evidence>
<dbReference type="NCBIfam" id="TIGR01346">
    <property type="entry name" value="isocit_lyase"/>
    <property type="match status" value="2"/>
</dbReference>
<evidence type="ECO:0000256" key="2">
    <source>
        <dbReference type="ARBA" id="ARBA00005704"/>
    </source>
</evidence>
<comment type="caution">
    <text evidence="15">The sequence shown here is derived from an EMBL/GenBank/DDBJ whole genome shotgun (WGS) entry which is preliminary data.</text>
</comment>
<dbReference type="Proteomes" id="UP000591844">
    <property type="component" value="Unassembled WGS sequence"/>
</dbReference>
<dbReference type="PIRSF" id="PIRSF001362">
    <property type="entry name" value="Isocit_lyase"/>
    <property type="match status" value="1"/>
</dbReference>
<feature type="binding site" evidence="13">
    <location>
        <position position="352"/>
    </location>
    <ligand>
        <name>substrate</name>
    </ligand>
</feature>
<comment type="catalytic activity">
    <reaction evidence="9">
        <text>D-threo-isocitrate = glyoxylate + succinate</text>
        <dbReference type="Rhea" id="RHEA:13245"/>
        <dbReference type="ChEBI" id="CHEBI:15562"/>
        <dbReference type="ChEBI" id="CHEBI:30031"/>
        <dbReference type="ChEBI" id="CHEBI:36655"/>
        <dbReference type="EC" id="4.1.3.1"/>
    </reaction>
</comment>
<dbReference type="InterPro" id="IPR015813">
    <property type="entry name" value="Pyrv/PenolPyrv_kinase-like_dom"/>
</dbReference>
<feature type="binding site" evidence="13">
    <location>
        <position position="233"/>
    </location>
    <ligand>
        <name>substrate</name>
    </ligand>
</feature>
<comment type="pathway">
    <text evidence="1">Carbohydrate metabolism; glyoxylate cycle; (S)-malate from isocitrate: step 1/2.</text>
</comment>
<dbReference type="PANTHER" id="PTHR21631">
    <property type="entry name" value="ISOCITRATE LYASE/MALATE SYNTHASE"/>
    <property type="match status" value="1"/>
</dbReference>
<proteinExistence type="inferred from homology"/>
<dbReference type="GO" id="GO:0006099">
    <property type="term" value="P:tricarboxylic acid cycle"/>
    <property type="evidence" value="ECO:0007669"/>
    <property type="project" value="UniProtKB-UniRule"/>
</dbReference>
<evidence type="ECO:0000256" key="6">
    <source>
        <dbReference type="ARBA" id="ARBA00022532"/>
    </source>
</evidence>
<dbReference type="InterPro" id="IPR018523">
    <property type="entry name" value="Isocitrate_lyase_ph_CS"/>
</dbReference>
<keyword evidence="16" id="KW-1185">Reference proteome</keyword>
<dbReference type="SUPFAM" id="SSF51621">
    <property type="entry name" value="Phosphoenolpyruvate/pyruvate domain"/>
    <property type="match status" value="1"/>
</dbReference>
<keyword evidence="6" id="KW-0816">Tricarboxylic acid cycle</keyword>
<evidence type="ECO:0000256" key="12">
    <source>
        <dbReference type="PIRSR" id="PIRSR001362-1"/>
    </source>
</evidence>
<dbReference type="RefSeq" id="WP_166309387.1">
    <property type="nucleotide sequence ID" value="NZ_CAWPIB010000020.1"/>
</dbReference>
<protein>
    <recommendedName>
        <fullName evidence="4 11">Isocitrate lyase</fullName>
        <ecNumber evidence="3 11">4.1.3.1</ecNumber>
    </recommendedName>
</protein>
<dbReference type="NCBIfam" id="NF011645">
    <property type="entry name" value="PRK15063.1"/>
    <property type="match status" value="1"/>
</dbReference>
<feature type="binding site" evidence="14">
    <location>
        <position position="158"/>
    </location>
    <ligand>
        <name>Mg(2+)</name>
        <dbReference type="ChEBI" id="CHEBI:18420"/>
    </ligand>
</feature>
<dbReference type="AlphaFoldDB" id="A0A7X5QGD3"/>
<dbReference type="InterPro" id="IPR039556">
    <property type="entry name" value="ICL/PEPM"/>
</dbReference>
<feature type="binding site" evidence="13">
    <location>
        <begin position="92"/>
        <end position="94"/>
    </location>
    <ligand>
        <name>substrate</name>
    </ligand>
</feature>
<dbReference type="InterPro" id="IPR040442">
    <property type="entry name" value="Pyrv_kinase-like_dom_sf"/>
</dbReference>
<evidence type="ECO:0000256" key="13">
    <source>
        <dbReference type="PIRSR" id="PIRSR001362-2"/>
    </source>
</evidence>
<dbReference type="GO" id="GO:0006097">
    <property type="term" value="P:glyoxylate cycle"/>
    <property type="evidence" value="ECO:0007669"/>
    <property type="project" value="UniProtKB-KW"/>
</dbReference>
<comment type="similarity">
    <text evidence="2">Belongs to the isocitrate lyase/PEP mutase superfamily. Isocitrate lyase family.</text>
</comment>
<reference evidence="15 16" key="1">
    <citation type="submission" date="2018-02" db="EMBL/GenBank/DDBJ databases">
        <authorList>
            <person name="Machado R.A."/>
        </authorList>
    </citation>
    <scope>NUCLEOTIDE SEQUENCE [LARGE SCALE GENOMIC DNA]</scope>
    <source>
        <strain evidence="15 16">DSM 19724</strain>
    </source>
</reference>
<accession>A0A7X5QGD3</accession>
<comment type="cofactor">
    <cofactor evidence="14">
        <name>Mg(2+)</name>
        <dbReference type="ChEBI" id="CHEBI:18420"/>
    </cofactor>
    <text evidence="14">Can also use Mn(2+) ion.</text>
</comment>
<organism evidence="15 16">
    <name type="scientific">Photorhabdus cinerea</name>
    <dbReference type="NCBI Taxonomy" id="471575"/>
    <lineage>
        <taxon>Bacteria</taxon>
        <taxon>Pseudomonadati</taxon>
        <taxon>Pseudomonadota</taxon>
        <taxon>Gammaproteobacteria</taxon>
        <taxon>Enterobacterales</taxon>
        <taxon>Morganellaceae</taxon>
        <taxon>Photorhabdus</taxon>
    </lineage>
</organism>
<dbReference type="Gene3D" id="3.20.20.60">
    <property type="entry name" value="Phosphoenolpyruvate-binding domains"/>
    <property type="match status" value="1"/>
</dbReference>
<dbReference type="GO" id="GO:0046872">
    <property type="term" value="F:metal ion binding"/>
    <property type="evidence" value="ECO:0007669"/>
    <property type="project" value="UniProtKB-KW"/>
</dbReference>
<evidence type="ECO:0000256" key="8">
    <source>
        <dbReference type="ARBA" id="ARBA00023239"/>
    </source>
</evidence>
<dbReference type="PANTHER" id="PTHR21631:SF3">
    <property type="entry name" value="BIFUNCTIONAL GLYOXYLATE CYCLE PROTEIN"/>
    <property type="match status" value="1"/>
</dbReference>
<gene>
    <name evidence="15" type="ORF">C5469_17485</name>
</gene>
<name>A0A7X5QGD3_9GAMM</name>
<dbReference type="PROSITE" id="PS00161">
    <property type="entry name" value="ISOCITRATE_LYASE"/>
    <property type="match status" value="1"/>
</dbReference>
<dbReference type="GO" id="GO:0004451">
    <property type="term" value="F:isocitrate lyase activity"/>
    <property type="evidence" value="ECO:0007669"/>
    <property type="project" value="UniProtKB-UniRule"/>
</dbReference>
<evidence type="ECO:0000256" key="3">
    <source>
        <dbReference type="ARBA" id="ARBA00012909"/>
    </source>
</evidence>
<keyword evidence="14" id="KW-0460">Magnesium</keyword>
<evidence type="ECO:0000256" key="10">
    <source>
        <dbReference type="ARBA" id="ARBA00053855"/>
    </source>
</evidence>
<evidence type="ECO:0000256" key="11">
    <source>
        <dbReference type="NCBIfam" id="TIGR01346"/>
    </source>
</evidence>
<feature type="active site" description="Proton acceptor" evidence="12">
    <location>
        <position position="196"/>
    </location>
</feature>
<feature type="binding site" evidence="13">
    <location>
        <begin position="197"/>
        <end position="198"/>
    </location>
    <ligand>
        <name>substrate</name>
    </ligand>
</feature>
<evidence type="ECO:0000256" key="9">
    <source>
        <dbReference type="ARBA" id="ARBA00023531"/>
    </source>
</evidence>
<dbReference type="EC" id="4.1.3.1" evidence="3 11"/>
<comment type="function">
    <text evidence="10">Involved in the metabolic adaptation in response to environmental changes. Catalyzes the reversible formation of succinate and glyoxylate from isocitrate, a key step of the glyoxylate cycle, which operates as an anaplerotic route for replenishing the tricarboxylic acid cycle during growth on fatty acid substrates.</text>
</comment>
<evidence type="ECO:0000256" key="4">
    <source>
        <dbReference type="ARBA" id="ARBA00017446"/>
    </source>
</evidence>
<dbReference type="InterPro" id="IPR006254">
    <property type="entry name" value="Isocitrate_lyase"/>
</dbReference>
<dbReference type="CDD" id="cd00377">
    <property type="entry name" value="ICL_PEPM"/>
    <property type="match status" value="1"/>
</dbReference>
<dbReference type="Pfam" id="PF00463">
    <property type="entry name" value="ICL"/>
    <property type="match status" value="1"/>
</dbReference>
<dbReference type="EMBL" id="PUJW01000020">
    <property type="protein sequence ID" value="NHB93834.1"/>
    <property type="molecule type" value="Genomic_DNA"/>
</dbReference>
<evidence type="ECO:0000256" key="1">
    <source>
        <dbReference type="ARBA" id="ARBA00004793"/>
    </source>
</evidence>
<evidence type="ECO:0000256" key="5">
    <source>
        <dbReference type="ARBA" id="ARBA00022435"/>
    </source>
</evidence>
<sequence length="435" mass="47925">MTISRTQQIAQLEQEWKSDRWKGIIRPYSAEDVVKLRGSVNPEHTLAQLGAKKLWELLHGKSKKGYVNSLGALTGGQALQQAKAGIEAIYLSGWQVAADANTASSMYPDQSLYPVDSVPAVVKRINNSFRRADQIQWANGIGTDSQEYIDYFLPIVADAEAGFGGVLNAFELMKAMIEAGAAAVHFEDQLAAVKKCGHMGGKVLVPTQEAIQKLVAARLAADVAGVPTLLIARTDADAADLLTSDSDTYDSEFVTGERTTEGFFRTRAGIDQAISRGLAYAPYADLVWCETSTPDIEMARRFAEAIHAEYPGKLLAYNCSPSFNWKKNLDDKTIARFQDELSAMGYKFQFITLAGIHSMWFNMFDLAHAYAQGEGMRHYVEKVQEREFESIERGYTFSSHQQEVGTGYFDKVTTIIQGGISSVTALTGSTEEQQF</sequence>
<evidence type="ECO:0000313" key="15">
    <source>
        <dbReference type="EMBL" id="NHB93834.1"/>
    </source>
</evidence>
<evidence type="ECO:0000256" key="7">
    <source>
        <dbReference type="ARBA" id="ARBA00022723"/>
    </source>
</evidence>